<proteinExistence type="predicted"/>
<evidence type="ECO:0000313" key="1">
    <source>
        <dbReference type="EMBL" id="ODO10872.1"/>
    </source>
</evidence>
<dbReference type="EMBL" id="MEKH01000002">
    <property type="protein sequence ID" value="ODO10872.1"/>
    <property type="molecule type" value="Genomic_DNA"/>
</dbReference>
<dbReference type="Proteomes" id="UP000095149">
    <property type="component" value="Unassembled WGS sequence"/>
</dbReference>
<organism evidence="1 2">
    <name type="scientific">Cryptococcus amylolentus CBS 6273</name>
    <dbReference type="NCBI Taxonomy" id="1296118"/>
    <lineage>
        <taxon>Eukaryota</taxon>
        <taxon>Fungi</taxon>
        <taxon>Dikarya</taxon>
        <taxon>Basidiomycota</taxon>
        <taxon>Agaricomycotina</taxon>
        <taxon>Tremellomycetes</taxon>
        <taxon>Tremellales</taxon>
        <taxon>Cryptococcaceae</taxon>
        <taxon>Cryptococcus</taxon>
    </lineage>
</organism>
<accession>A0A1E3KF01</accession>
<gene>
    <name evidence="1" type="ORF">I350_01471</name>
</gene>
<dbReference type="AlphaFoldDB" id="A0A1E3KF01"/>
<reference evidence="1 2" key="1">
    <citation type="submission" date="2016-06" db="EMBL/GenBank/DDBJ databases">
        <title>Evolution of pathogenesis and genome organization in the Tremellales.</title>
        <authorList>
            <person name="Cuomo C."/>
            <person name="Litvintseva A."/>
            <person name="Heitman J."/>
            <person name="Chen Y."/>
            <person name="Sun S."/>
            <person name="Springer D."/>
            <person name="Dromer F."/>
            <person name="Young S."/>
            <person name="Zeng Q."/>
            <person name="Chapman S."/>
            <person name="Gujja S."/>
            <person name="Saif S."/>
            <person name="Birren B."/>
        </authorList>
    </citation>
    <scope>NUCLEOTIDE SEQUENCE [LARGE SCALE GENOMIC DNA]</scope>
    <source>
        <strain evidence="1 2">CBS 6273</strain>
    </source>
</reference>
<protein>
    <submittedName>
        <fullName evidence="1">Uncharacterized protein</fullName>
    </submittedName>
</protein>
<evidence type="ECO:0000313" key="2">
    <source>
        <dbReference type="Proteomes" id="UP000095149"/>
    </source>
</evidence>
<sequence length="88" mass="9416">MDGNSKAPESSQGRIFNPSKSWQFHNAVRPQQLGGGEICLRHPAPDTFTKPNLDADGTLSLADAPLDVDDANQQGELAESSGIAIWQV</sequence>
<name>A0A1E3KF01_9TREE</name>
<comment type="caution">
    <text evidence="1">The sequence shown here is derived from an EMBL/GenBank/DDBJ whole genome shotgun (WGS) entry which is preliminary data.</text>
</comment>